<dbReference type="AlphaFoldDB" id="G0EDH6"/>
<dbReference type="EMBL" id="CP002838">
    <property type="protein sequence ID" value="AEM38661.1"/>
    <property type="molecule type" value="Genomic_DNA"/>
</dbReference>
<dbReference type="InterPro" id="IPR007484">
    <property type="entry name" value="Peptidase_M28"/>
</dbReference>
<dbReference type="RefSeq" id="WP_014026338.1">
    <property type="nucleotide sequence ID" value="NC_015931.1"/>
</dbReference>
<dbReference type="SUPFAM" id="SSF53187">
    <property type="entry name" value="Zn-dependent exopeptidases"/>
    <property type="match status" value="1"/>
</dbReference>
<dbReference type="InParanoid" id="G0EDH6"/>
<sequence length="568" mass="63325">MQLNVRQVLERLAGFGEAVAGSEEARALSEELARLVEEVTGTAPRVVRFPVATWRDEGAIVECGGLRLEARVLPQTLGGIEAGRLVEVHCTTPRCFQHVSPGDVVVARLPEDPDDVTTLYVHALEAGASALIVYDRWPGRFRRIVVSGRWDYAWLPSPAPMPAVHMRAEDGSKLVKLCTGMRVRVEASASIREGQGRTLELLLNEGEEREIIIMAHYDHWLSGAGDNLAGVVSLLEALRVIRGEGVKGFTLRALLLDAEEFGDPMLPAWYWSYGSRWYAKMLSDTELLDQVVLALNLDLPVLRRLKLAATPEVRGLVERLASNTLEFDVEEFETCYSDGYQFAKLGVPSATLYNVEDYVEWYHTDADTPSVPDEVAIIEAGRLAGRVALEAGRLGPKALDYRGYIRVLESIAHEAPLEYRRGVYMLSEEARLALEREDYDGLHRAFRLVNMTLGHCVFLGDYKWDSGGFRAMLAPRLRVVLEEFRRVLDKRVGGPGDVVIPGVEDHLAVALPQPVKLWVYKRGAALTRQFWEALESAFKHAVVDAARSVAEALVEAYEVLRARRETAR</sequence>
<dbReference type="Gene3D" id="3.50.30.30">
    <property type="match status" value="1"/>
</dbReference>
<dbReference type="OrthoDB" id="19029at2157"/>
<reference evidence="2 3" key="1">
    <citation type="journal article" date="2011" name="Stand. Genomic Sci.">
        <title>Complete genome sequence of the hyperthermophilic chemolithoautotroph Pyrolobus fumarii type strain (1A).</title>
        <authorList>
            <person name="Anderson I."/>
            <person name="Goker M."/>
            <person name="Nolan M."/>
            <person name="Lucas S."/>
            <person name="Hammon N."/>
            <person name="Deshpande S."/>
            <person name="Cheng J.F."/>
            <person name="Tapia R."/>
            <person name="Han C."/>
            <person name="Goodwin L."/>
            <person name="Pitluck S."/>
            <person name="Huntemann M."/>
            <person name="Liolios K."/>
            <person name="Ivanova N."/>
            <person name="Pagani I."/>
            <person name="Mavromatis K."/>
            <person name="Ovchinikova G."/>
            <person name="Pati A."/>
            <person name="Chen A."/>
            <person name="Palaniappan K."/>
            <person name="Land M."/>
            <person name="Hauser L."/>
            <person name="Brambilla E.M."/>
            <person name="Huber H."/>
            <person name="Yasawong M."/>
            <person name="Rohde M."/>
            <person name="Spring S."/>
            <person name="Abt B."/>
            <person name="Sikorski J."/>
            <person name="Wirth R."/>
            <person name="Detter J.C."/>
            <person name="Woyke T."/>
            <person name="Bristow J."/>
            <person name="Eisen J.A."/>
            <person name="Markowitz V."/>
            <person name="Hugenholtz P."/>
            <person name="Kyrpides N.C."/>
            <person name="Klenk H.P."/>
            <person name="Lapidus A."/>
        </authorList>
    </citation>
    <scope>NUCLEOTIDE SEQUENCE [LARGE SCALE GENOMIC DNA]</scope>
    <source>
        <strain evidence="3">DSM 11204 / 1A</strain>
    </source>
</reference>
<dbReference type="eggNOG" id="arCOG02960">
    <property type="taxonomic scope" value="Archaea"/>
</dbReference>
<dbReference type="GeneID" id="11139260"/>
<dbReference type="Gene3D" id="3.40.630.10">
    <property type="entry name" value="Zn peptidases"/>
    <property type="match status" value="1"/>
</dbReference>
<dbReference type="Proteomes" id="UP000001037">
    <property type="component" value="Chromosome"/>
</dbReference>
<dbReference type="HOGENOM" id="CLU_479534_0_0_2"/>
<dbReference type="Pfam" id="PF04389">
    <property type="entry name" value="Peptidase_M28"/>
    <property type="match status" value="1"/>
</dbReference>
<feature type="domain" description="Peptidase M28" evidence="1">
    <location>
        <begin position="207"/>
        <end position="384"/>
    </location>
</feature>
<proteinExistence type="predicted"/>
<gene>
    <name evidence="2" type="ordered locus">Pyrfu_0792</name>
</gene>
<evidence type="ECO:0000313" key="3">
    <source>
        <dbReference type="Proteomes" id="UP000001037"/>
    </source>
</evidence>
<dbReference type="STRING" id="694429.Pyrfu_0792"/>
<evidence type="ECO:0000313" key="2">
    <source>
        <dbReference type="EMBL" id="AEM38661.1"/>
    </source>
</evidence>
<protein>
    <submittedName>
        <fullName evidence="2">Peptidase M28</fullName>
    </submittedName>
</protein>
<organism evidence="2 3">
    <name type="scientific">Pyrolobus fumarii (strain DSM 11204 / 1A)</name>
    <dbReference type="NCBI Taxonomy" id="694429"/>
    <lineage>
        <taxon>Archaea</taxon>
        <taxon>Thermoproteota</taxon>
        <taxon>Thermoprotei</taxon>
        <taxon>Desulfurococcales</taxon>
        <taxon>Pyrodictiaceae</taxon>
        <taxon>Pyrolobus</taxon>
    </lineage>
</organism>
<dbReference type="KEGG" id="pfm:Pyrfu_0792"/>
<keyword evidence="3" id="KW-1185">Reference proteome</keyword>
<name>G0EDH6_PYRF1</name>
<evidence type="ECO:0000259" key="1">
    <source>
        <dbReference type="Pfam" id="PF04389"/>
    </source>
</evidence>
<accession>G0EDH6</accession>